<dbReference type="Proteomes" id="UP000321168">
    <property type="component" value="Unassembled WGS sequence"/>
</dbReference>
<keyword evidence="2 4" id="KW-0808">Transferase</keyword>
<dbReference type="Pfam" id="PF00588">
    <property type="entry name" value="SpoU_methylase"/>
    <property type="match status" value="1"/>
</dbReference>
<dbReference type="InterPro" id="IPR004441">
    <property type="entry name" value="rRNA_MeTrfase_TrmH"/>
</dbReference>
<dbReference type="GO" id="GO:0005829">
    <property type="term" value="C:cytosol"/>
    <property type="evidence" value="ECO:0007669"/>
    <property type="project" value="TreeGrafter"/>
</dbReference>
<evidence type="ECO:0000256" key="2">
    <source>
        <dbReference type="ARBA" id="ARBA00022679"/>
    </source>
</evidence>
<dbReference type="Gene3D" id="3.40.1280.10">
    <property type="match status" value="1"/>
</dbReference>
<dbReference type="AlphaFoldDB" id="A0A5C6V1U3"/>
<reference evidence="4 5" key="1">
    <citation type="submission" date="2019-08" db="EMBL/GenBank/DDBJ databases">
        <title>Genome of Luteibaculum oceani JCM 18817.</title>
        <authorList>
            <person name="Bowman J.P."/>
        </authorList>
    </citation>
    <scope>NUCLEOTIDE SEQUENCE [LARGE SCALE GENOMIC DNA]</scope>
    <source>
        <strain evidence="4 5">JCM 18817</strain>
    </source>
</reference>
<dbReference type="GO" id="GO:0003723">
    <property type="term" value="F:RNA binding"/>
    <property type="evidence" value="ECO:0007669"/>
    <property type="project" value="InterPro"/>
</dbReference>
<dbReference type="InterPro" id="IPR029026">
    <property type="entry name" value="tRNA_m1G_MTases_N"/>
</dbReference>
<sequence length="243" mass="25976">MDNHLIFGLHPVIEALEGETELTKIYISQTGDFKRLAPVERQAAARNISVTKVPNVKLDKLANGANHQGVIARISPVKYWDLTVLLAKTLREDKPLLLYLDGVTDTRNLGGIARSAACMGINGIILPIQGSAAVTEDTVKTSAGAILNIPVCRIDNSKLGLHTAMAEGFELIAVTEKGNVPMGDVKYNGPTILMFGGEQKGISPGLIKLAQQHAHIPMKGGVDSLNVSVATGIACYELSKLRF</sequence>
<dbReference type="InterPro" id="IPR001537">
    <property type="entry name" value="SpoU_MeTrfase"/>
</dbReference>
<dbReference type="SUPFAM" id="SSF75217">
    <property type="entry name" value="alpha/beta knot"/>
    <property type="match status" value="1"/>
</dbReference>
<dbReference type="OrthoDB" id="9794400at2"/>
<dbReference type="EMBL" id="VORB01000007">
    <property type="protein sequence ID" value="TXC78376.1"/>
    <property type="molecule type" value="Genomic_DNA"/>
</dbReference>
<dbReference type="CDD" id="cd18103">
    <property type="entry name" value="SpoU-like_RlmB"/>
    <property type="match status" value="1"/>
</dbReference>
<comment type="caution">
    <text evidence="4">The sequence shown here is derived from an EMBL/GenBank/DDBJ whole genome shotgun (WGS) entry which is preliminary data.</text>
</comment>
<keyword evidence="5" id="KW-1185">Reference proteome</keyword>
<dbReference type="InterPro" id="IPR013123">
    <property type="entry name" value="SpoU_subst-bd"/>
</dbReference>
<accession>A0A5C6V1U3</accession>
<dbReference type="InterPro" id="IPR029028">
    <property type="entry name" value="Alpha/beta_knot_MTases"/>
</dbReference>
<dbReference type="GO" id="GO:0006396">
    <property type="term" value="P:RNA processing"/>
    <property type="evidence" value="ECO:0007669"/>
    <property type="project" value="InterPro"/>
</dbReference>
<evidence type="ECO:0000313" key="5">
    <source>
        <dbReference type="Proteomes" id="UP000321168"/>
    </source>
</evidence>
<dbReference type="SMART" id="SM00967">
    <property type="entry name" value="SpoU_sub_bind"/>
    <property type="match status" value="1"/>
</dbReference>
<feature type="domain" description="RNA 2-O ribose methyltransferase substrate binding" evidence="3">
    <location>
        <begin position="5"/>
        <end position="80"/>
    </location>
</feature>
<evidence type="ECO:0000259" key="3">
    <source>
        <dbReference type="SMART" id="SM00967"/>
    </source>
</evidence>
<dbReference type="Pfam" id="PF08032">
    <property type="entry name" value="SpoU_sub_bind"/>
    <property type="match status" value="1"/>
</dbReference>
<evidence type="ECO:0000256" key="1">
    <source>
        <dbReference type="ARBA" id="ARBA00022603"/>
    </source>
</evidence>
<proteinExistence type="predicted"/>
<name>A0A5C6V1U3_9FLAO</name>
<dbReference type="Gene3D" id="3.30.1330.30">
    <property type="match status" value="1"/>
</dbReference>
<gene>
    <name evidence="4" type="primary">rlmB</name>
    <name evidence="4" type="ORF">FRX97_08580</name>
</gene>
<dbReference type="PANTHER" id="PTHR46429:SF1">
    <property type="entry name" value="23S RRNA (GUANOSINE-2'-O-)-METHYLTRANSFERASE RLMB"/>
    <property type="match status" value="1"/>
</dbReference>
<dbReference type="NCBIfam" id="TIGR00186">
    <property type="entry name" value="rRNA_methyl_3"/>
    <property type="match status" value="1"/>
</dbReference>
<evidence type="ECO:0000313" key="4">
    <source>
        <dbReference type="EMBL" id="TXC78376.1"/>
    </source>
</evidence>
<protein>
    <submittedName>
        <fullName evidence="4">23S rRNA (Guanosine(2251)-2'-O)-methyltransferase RlmB</fullName>
    </submittedName>
</protein>
<dbReference type="SUPFAM" id="SSF55315">
    <property type="entry name" value="L30e-like"/>
    <property type="match status" value="1"/>
</dbReference>
<keyword evidence="1 4" id="KW-0489">Methyltransferase</keyword>
<dbReference type="RefSeq" id="WP_147014798.1">
    <property type="nucleotide sequence ID" value="NZ_VORB01000007.1"/>
</dbReference>
<dbReference type="PANTHER" id="PTHR46429">
    <property type="entry name" value="23S RRNA (GUANOSINE-2'-O-)-METHYLTRANSFERASE RLMB"/>
    <property type="match status" value="1"/>
</dbReference>
<organism evidence="4 5">
    <name type="scientific">Luteibaculum oceani</name>
    <dbReference type="NCBI Taxonomy" id="1294296"/>
    <lineage>
        <taxon>Bacteria</taxon>
        <taxon>Pseudomonadati</taxon>
        <taxon>Bacteroidota</taxon>
        <taxon>Flavobacteriia</taxon>
        <taxon>Flavobacteriales</taxon>
        <taxon>Luteibaculaceae</taxon>
        <taxon>Luteibaculum</taxon>
    </lineage>
</organism>
<dbReference type="GO" id="GO:0008173">
    <property type="term" value="F:RNA methyltransferase activity"/>
    <property type="evidence" value="ECO:0007669"/>
    <property type="project" value="InterPro"/>
</dbReference>
<dbReference type="GO" id="GO:0032259">
    <property type="term" value="P:methylation"/>
    <property type="evidence" value="ECO:0007669"/>
    <property type="project" value="UniProtKB-KW"/>
</dbReference>
<dbReference type="InterPro" id="IPR029064">
    <property type="entry name" value="Ribosomal_eL30-like_sf"/>
</dbReference>